<evidence type="ECO:0000313" key="1">
    <source>
        <dbReference type="EMBL" id="OLP94268.1"/>
    </source>
</evidence>
<protein>
    <submittedName>
        <fullName evidence="1">Uncharacterized protein</fullName>
    </submittedName>
</protein>
<sequence>MMQPRRVVRHTVEMRFEADRVRIDLAPYTHMPPAPSATKEHVTITIWEAPYTHMPPAPSATKEHVTITIWEAVTLPSVSLPVSLLPAGVGRSERIRATSSKTYG</sequence>
<keyword evidence="2" id="KW-1185">Reference proteome</keyword>
<evidence type="ECO:0000313" key="2">
    <source>
        <dbReference type="Proteomes" id="UP000186817"/>
    </source>
</evidence>
<proteinExistence type="predicted"/>
<dbReference type="AlphaFoldDB" id="A0A1Q9DGG2"/>
<name>A0A1Q9DGG2_SYMMI</name>
<accession>A0A1Q9DGG2</accession>
<reference evidence="1 2" key="1">
    <citation type="submission" date="2016-02" db="EMBL/GenBank/DDBJ databases">
        <title>Genome analysis of coral dinoflagellate symbionts highlights evolutionary adaptations to a symbiotic lifestyle.</title>
        <authorList>
            <person name="Aranda M."/>
            <person name="Li Y."/>
            <person name="Liew Y.J."/>
            <person name="Baumgarten S."/>
            <person name="Simakov O."/>
            <person name="Wilson M."/>
            <person name="Piel J."/>
            <person name="Ashoor H."/>
            <person name="Bougouffa S."/>
            <person name="Bajic V.B."/>
            <person name="Ryu T."/>
            <person name="Ravasi T."/>
            <person name="Bayer T."/>
            <person name="Micklem G."/>
            <person name="Kim H."/>
            <person name="Bhak J."/>
            <person name="Lajeunesse T.C."/>
            <person name="Voolstra C.R."/>
        </authorList>
    </citation>
    <scope>NUCLEOTIDE SEQUENCE [LARGE SCALE GENOMIC DNA]</scope>
    <source>
        <strain evidence="1 2">CCMP2467</strain>
    </source>
</reference>
<organism evidence="1 2">
    <name type="scientific">Symbiodinium microadriaticum</name>
    <name type="common">Dinoflagellate</name>
    <name type="synonym">Zooxanthella microadriatica</name>
    <dbReference type="NCBI Taxonomy" id="2951"/>
    <lineage>
        <taxon>Eukaryota</taxon>
        <taxon>Sar</taxon>
        <taxon>Alveolata</taxon>
        <taxon>Dinophyceae</taxon>
        <taxon>Suessiales</taxon>
        <taxon>Symbiodiniaceae</taxon>
        <taxon>Symbiodinium</taxon>
    </lineage>
</organism>
<gene>
    <name evidence="1" type="ORF">AK812_SmicGene23712</name>
</gene>
<dbReference type="Proteomes" id="UP000186817">
    <property type="component" value="Unassembled WGS sequence"/>
</dbReference>
<dbReference type="EMBL" id="LSRX01000549">
    <property type="protein sequence ID" value="OLP94268.1"/>
    <property type="molecule type" value="Genomic_DNA"/>
</dbReference>
<comment type="caution">
    <text evidence="1">The sequence shown here is derived from an EMBL/GenBank/DDBJ whole genome shotgun (WGS) entry which is preliminary data.</text>
</comment>